<dbReference type="InterPro" id="IPR017871">
    <property type="entry name" value="ABC_transporter-like_CS"/>
</dbReference>
<sequence length="263" mass="28285">MPGLRKTSSVERAAFSDSSVGALIDIRDVRKSYRMAGEGVPILQGVNLEVMPGDFIAIIGPSGSGKSTLMNIIGCLDTPSSGSYRLDGQEVGGLSENRLAEVRNRGIGFIFQSFHLLPRMSARDNVELPLIYRGLSRKERREAAEAALVKVGLGDRMDHRPNQLSGGQMQRVAIARALAGNPPILLADEPTGALDTRTGAEVLGLIQELNAQGHTIVLITHDPDVAARAGRIVYMKDGLLTEEGGTAREAFARHLDGLEQHTR</sequence>
<dbReference type="OrthoDB" id="9791546at2"/>
<evidence type="ECO:0000313" key="6">
    <source>
        <dbReference type="Proteomes" id="UP000215145"/>
    </source>
</evidence>
<dbReference type="CDD" id="cd03255">
    <property type="entry name" value="ABC_MJ0796_LolCDE_FtsE"/>
    <property type="match status" value="1"/>
</dbReference>
<keyword evidence="6" id="KW-1185">Reference proteome</keyword>
<evidence type="ECO:0000256" key="3">
    <source>
        <dbReference type="ARBA" id="ARBA00022840"/>
    </source>
</evidence>
<dbReference type="SUPFAM" id="SSF52540">
    <property type="entry name" value="P-loop containing nucleoside triphosphate hydrolases"/>
    <property type="match status" value="1"/>
</dbReference>
<keyword evidence="1" id="KW-0813">Transport</keyword>
<dbReference type="Gene3D" id="3.40.50.300">
    <property type="entry name" value="P-loop containing nucleotide triphosphate hydrolases"/>
    <property type="match status" value="1"/>
</dbReference>
<name>A0A229NWB2_9BACL</name>
<evidence type="ECO:0000256" key="2">
    <source>
        <dbReference type="ARBA" id="ARBA00022741"/>
    </source>
</evidence>
<dbReference type="EMBL" id="NMUQ01000002">
    <property type="protein sequence ID" value="OXM14161.1"/>
    <property type="molecule type" value="Genomic_DNA"/>
</dbReference>
<accession>A0A229NWB2</accession>
<dbReference type="FunFam" id="3.40.50.300:FF:000032">
    <property type="entry name" value="Export ABC transporter ATP-binding protein"/>
    <property type="match status" value="1"/>
</dbReference>
<dbReference type="GO" id="GO:0005886">
    <property type="term" value="C:plasma membrane"/>
    <property type="evidence" value="ECO:0007669"/>
    <property type="project" value="TreeGrafter"/>
</dbReference>
<dbReference type="InterPro" id="IPR003593">
    <property type="entry name" value="AAA+_ATPase"/>
</dbReference>
<dbReference type="InterPro" id="IPR015854">
    <property type="entry name" value="ABC_transpr_LolD-like"/>
</dbReference>
<dbReference type="GO" id="GO:0098796">
    <property type="term" value="C:membrane protein complex"/>
    <property type="evidence" value="ECO:0007669"/>
    <property type="project" value="UniProtKB-ARBA"/>
</dbReference>
<dbReference type="PROSITE" id="PS50893">
    <property type="entry name" value="ABC_TRANSPORTER_2"/>
    <property type="match status" value="1"/>
</dbReference>
<dbReference type="Pfam" id="PF00005">
    <property type="entry name" value="ABC_tran"/>
    <property type="match status" value="1"/>
</dbReference>
<dbReference type="InterPro" id="IPR017911">
    <property type="entry name" value="MacB-like_ATP-bd"/>
</dbReference>
<dbReference type="PANTHER" id="PTHR24220">
    <property type="entry name" value="IMPORT ATP-BINDING PROTEIN"/>
    <property type="match status" value="1"/>
</dbReference>
<dbReference type="AlphaFoldDB" id="A0A229NWB2"/>
<dbReference type="PROSITE" id="PS00211">
    <property type="entry name" value="ABC_TRANSPORTER_1"/>
    <property type="match status" value="1"/>
</dbReference>
<dbReference type="GO" id="GO:0022857">
    <property type="term" value="F:transmembrane transporter activity"/>
    <property type="evidence" value="ECO:0007669"/>
    <property type="project" value="TreeGrafter"/>
</dbReference>
<organism evidence="5 6">
    <name type="scientific">Paenibacillus herberti</name>
    <dbReference type="NCBI Taxonomy" id="1619309"/>
    <lineage>
        <taxon>Bacteria</taxon>
        <taxon>Bacillati</taxon>
        <taxon>Bacillota</taxon>
        <taxon>Bacilli</taxon>
        <taxon>Bacillales</taxon>
        <taxon>Paenibacillaceae</taxon>
        <taxon>Paenibacillus</taxon>
    </lineage>
</organism>
<keyword evidence="3 5" id="KW-0067">ATP-binding</keyword>
<dbReference type="Proteomes" id="UP000215145">
    <property type="component" value="Unassembled WGS sequence"/>
</dbReference>
<protein>
    <submittedName>
        <fullName evidence="5">Macrolide ABC transporter ATP-binding protein</fullName>
    </submittedName>
</protein>
<dbReference type="PANTHER" id="PTHR24220:SF86">
    <property type="entry name" value="ABC TRANSPORTER ABCH.1"/>
    <property type="match status" value="1"/>
</dbReference>
<reference evidence="5 6" key="1">
    <citation type="submission" date="2017-07" db="EMBL/GenBank/DDBJ databases">
        <title>Paenibacillus herberti R33 genome sequencing and assembly.</title>
        <authorList>
            <person name="Su W."/>
        </authorList>
    </citation>
    <scope>NUCLEOTIDE SEQUENCE [LARGE SCALE GENOMIC DNA]</scope>
    <source>
        <strain evidence="5 6">R33</strain>
    </source>
</reference>
<feature type="domain" description="ABC transporter" evidence="4">
    <location>
        <begin position="24"/>
        <end position="262"/>
    </location>
</feature>
<dbReference type="GO" id="GO:0016887">
    <property type="term" value="F:ATP hydrolysis activity"/>
    <property type="evidence" value="ECO:0007669"/>
    <property type="project" value="InterPro"/>
</dbReference>
<gene>
    <name evidence="5" type="ORF">CGZ75_14420</name>
</gene>
<dbReference type="GO" id="GO:0005524">
    <property type="term" value="F:ATP binding"/>
    <property type="evidence" value="ECO:0007669"/>
    <property type="project" value="UniProtKB-KW"/>
</dbReference>
<dbReference type="InterPro" id="IPR027417">
    <property type="entry name" value="P-loop_NTPase"/>
</dbReference>
<evidence type="ECO:0000256" key="1">
    <source>
        <dbReference type="ARBA" id="ARBA00022448"/>
    </source>
</evidence>
<dbReference type="InterPro" id="IPR003439">
    <property type="entry name" value="ABC_transporter-like_ATP-bd"/>
</dbReference>
<evidence type="ECO:0000313" key="5">
    <source>
        <dbReference type="EMBL" id="OXM14161.1"/>
    </source>
</evidence>
<proteinExistence type="predicted"/>
<dbReference type="SMART" id="SM00382">
    <property type="entry name" value="AAA"/>
    <property type="match status" value="1"/>
</dbReference>
<keyword evidence="2" id="KW-0547">Nucleotide-binding</keyword>
<comment type="caution">
    <text evidence="5">The sequence shown here is derived from an EMBL/GenBank/DDBJ whole genome shotgun (WGS) entry which is preliminary data.</text>
</comment>
<evidence type="ECO:0000259" key="4">
    <source>
        <dbReference type="PROSITE" id="PS50893"/>
    </source>
</evidence>